<reference evidence="3" key="1">
    <citation type="journal article" date="2020" name="Stud. Mycol.">
        <title>101 Dothideomycetes genomes: a test case for predicting lifestyles and emergence of pathogens.</title>
        <authorList>
            <person name="Haridas S."/>
            <person name="Albert R."/>
            <person name="Binder M."/>
            <person name="Bloem J."/>
            <person name="Labutti K."/>
            <person name="Salamov A."/>
            <person name="Andreopoulos B."/>
            <person name="Baker S."/>
            <person name="Barry K."/>
            <person name="Bills G."/>
            <person name="Bluhm B."/>
            <person name="Cannon C."/>
            <person name="Castanera R."/>
            <person name="Culley D."/>
            <person name="Daum C."/>
            <person name="Ezra D."/>
            <person name="Gonzalez J."/>
            <person name="Henrissat B."/>
            <person name="Kuo A."/>
            <person name="Liang C."/>
            <person name="Lipzen A."/>
            <person name="Lutzoni F."/>
            <person name="Magnuson J."/>
            <person name="Mondo S."/>
            <person name="Nolan M."/>
            <person name="Ohm R."/>
            <person name="Pangilinan J."/>
            <person name="Park H.-J."/>
            <person name="Ramirez L."/>
            <person name="Alfaro M."/>
            <person name="Sun H."/>
            <person name="Tritt A."/>
            <person name="Yoshinaga Y."/>
            <person name="Zwiers L.-H."/>
            <person name="Turgeon B."/>
            <person name="Goodwin S."/>
            <person name="Spatafora J."/>
            <person name="Crous P."/>
            <person name="Grigoriev I."/>
        </authorList>
    </citation>
    <scope>NUCLEOTIDE SEQUENCE</scope>
    <source>
        <strain evidence="3">CBS 121167</strain>
    </source>
</reference>
<proteinExistence type="predicted"/>
<gene>
    <name evidence="3" type="ORF">K452DRAFT_340766</name>
</gene>
<feature type="region of interest" description="Disordered" evidence="1">
    <location>
        <begin position="198"/>
        <end position="225"/>
    </location>
</feature>
<sequence length="225" mass="23023">MLSPMDGFAHIQKAFIALTVDAGRRDCITSFISDFAKGAVSGPFALPPAPGVRASGRSRSSTPPATPKPFPLHPMRNVLVQLQTPQPPPHQSPITNQTMKGFITWLMSVPWGDWVGVAMAITLGSGVVIGALTYLWLWCRERRRMNLPRQHSFALQNLASAAAAAAQGLAVLGGAAAAATPAAATPAASAPAPAAAPTAAATAPASPAAPAPSPAEAMEHAVSTV</sequence>
<keyword evidence="2" id="KW-1133">Transmembrane helix</keyword>
<accession>A0A6A6BU48</accession>
<feature type="region of interest" description="Disordered" evidence="1">
    <location>
        <begin position="50"/>
        <end position="70"/>
    </location>
</feature>
<protein>
    <submittedName>
        <fullName evidence="3">Uncharacterized protein</fullName>
    </submittedName>
</protein>
<evidence type="ECO:0000313" key="3">
    <source>
        <dbReference type="EMBL" id="KAF2146161.1"/>
    </source>
</evidence>
<evidence type="ECO:0000256" key="2">
    <source>
        <dbReference type="SAM" id="Phobius"/>
    </source>
</evidence>
<dbReference type="GeneID" id="54302853"/>
<keyword evidence="2" id="KW-0812">Transmembrane</keyword>
<dbReference type="EMBL" id="ML995476">
    <property type="protein sequence ID" value="KAF2146161.1"/>
    <property type="molecule type" value="Genomic_DNA"/>
</dbReference>
<evidence type="ECO:0000256" key="1">
    <source>
        <dbReference type="SAM" id="MobiDB-lite"/>
    </source>
</evidence>
<evidence type="ECO:0000313" key="4">
    <source>
        <dbReference type="Proteomes" id="UP000799438"/>
    </source>
</evidence>
<keyword evidence="4" id="KW-1185">Reference proteome</keyword>
<keyword evidence="2" id="KW-0472">Membrane</keyword>
<dbReference type="Proteomes" id="UP000799438">
    <property type="component" value="Unassembled WGS sequence"/>
</dbReference>
<feature type="transmembrane region" description="Helical" evidence="2">
    <location>
        <begin position="114"/>
        <end position="139"/>
    </location>
</feature>
<organism evidence="3 4">
    <name type="scientific">Aplosporella prunicola CBS 121167</name>
    <dbReference type="NCBI Taxonomy" id="1176127"/>
    <lineage>
        <taxon>Eukaryota</taxon>
        <taxon>Fungi</taxon>
        <taxon>Dikarya</taxon>
        <taxon>Ascomycota</taxon>
        <taxon>Pezizomycotina</taxon>
        <taxon>Dothideomycetes</taxon>
        <taxon>Dothideomycetes incertae sedis</taxon>
        <taxon>Botryosphaeriales</taxon>
        <taxon>Aplosporellaceae</taxon>
        <taxon>Aplosporella</taxon>
    </lineage>
</organism>
<name>A0A6A6BU48_9PEZI</name>
<dbReference type="RefSeq" id="XP_033401873.1">
    <property type="nucleotide sequence ID" value="XM_033545348.1"/>
</dbReference>
<dbReference type="AlphaFoldDB" id="A0A6A6BU48"/>